<dbReference type="GO" id="GO:0050660">
    <property type="term" value="F:flavin adenine dinucleotide binding"/>
    <property type="evidence" value="ECO:0007669"/>
    <property type="project" value="TreeGrafter"/>
</dbReference>
<name>A0A845S8Y3_9PROT</name>
<proteinExistence type="inferred from homology"/>
<gene>
    <name evidence="3" type="ORF">EBV78_01220</name>
</gene>
<dbReference type="InterPro" id="IPR045229">
    <property type="entry name" value="TPP_enz"/>
</dbReference>
<protein>
    <submittedName>
        <fullName evidence="3">Acetolactate synthase 3 large subunit</fullName>
    </submittedName>
</protein>
<dbReference type="Pfam" id="PF02775">
    <property type="entry name" value="TPP_enzyme_C"/>
    <property type="match status" value="1"/>
</dbReference>
<dbReference type="AlphaFoldDB" id="A0A845S8Y3"/>
<evidence type="ECO:0000259" key="2">
    <source>
        <dbReference type="Pfam" id="PF02775"/>
    </source>
</evidence>
<dbReference type="SUPFAM" id="SSF52518">
    <property type="entry name" value="Thiamin diphosphate-binding fold (THDP-binding)"/>
    <property type="match status" value="1"/>
</dbReference>
<dbReference type="GO" id="GO:0005948">
    <property type="term" value="C:acetolactate synthase complex"/>
    <property type="evidence" value="ECO:0007669"/>
    <property type="project" value="TreeGrafter"/>
</dbReference>
<feature type="domain" description="Thiamine pyrophosphate enzyme TPP-binding" evidence="2">
    <location>
        <begin position="2"/>
        <end position="72"/>
    </location>
</feature>
<dbReference type="PANTHER" id="PTHR18968:SF13">
    <property type="entry name" value="ACETOLACTATE SYNTHASE CATALYTIC SUBUNIT, MITOCHONDRIAL"/>
    <property type="match status" value="1"/>
</dbReference>
<dbReference type="Proteomes" id="UP000572953">
    <property type="component" value="Unassembled WGS sequence"/>
</dbReference>
<dbReference type="EMBL" id="RGGN01000025">
    <property type="protein sequence ID" value="NCU62706.1"/>
    <property type="molecule type" value="Genomic_DNA"/>
</dbReference>
<dbReference type="GO" id="GO:0009099">
    <property type="term" value="P:L-valine biosynthetic process"/>
    <property type="evidence" value="ECO:0007669"/>
    <property type="project" value="TreeGrafter"/>
</dbReference>
<accession>A0A845S8Y3</accession>
<dbReference type="GO" id="GO:0003984">
    <property type="term" value="F:acetolactate synthase activity"/>
    <property type="evidence" value="ECO:0007669"/>
    <property type="project" value="TreeGrafter"/>
</dbReference>
<evidence type="ECO:0000313" key="3">
    <source>
        <dbReference type="EMBL" id="NCU62706.1"/>
    </source>
</evidence>
<comment type="caution">
    <text evidence="3">The sequence shown here is derived from an EMBL/GenBank/DDBJ whole genome shotgun (WGS) entry which is preliminary data.</text>
</comment>
<reference evidence="3 4" key="1">
    <citation type="submission" date="2018-10" db="EMBL/GenBank/DDBJ databases">
        <title>Iterative Subtractive Binning of Freshwater Chronoseries Metagenomes Recovers Nearly Complete Genomes from over Four Hundred Novel Species.</title>
        <authorList>
            <person name="Rodriguez-R L.M."/>
            <person name="Tsementzi D."/>
            <person name="Luo C."/>
            <person name="Konstantinidis K.T."/>
        </authorList>
    </citation>
    <scope>NUCLEOTIDE SEQUENCE [LARGE SCALE GENOMIC DNA]</scope>
    <source>
        <strain evidence="3">WB7_2B_003</strain>
    </source>
</reference>
<dbReference type="Gene3D" id="3.40.50.970">
    <property type="match status" value="1"/>
</dbReference>
<evidence type="ECO:0000313" key="4">
    <source>
        <dbReference type="Proteomes" id="UP000572953"/>
    </source>
</evidence>
<dbReference type="PANTHER" id="PTHR18968">
    <property type="entry name" value="THIAMINE PYROPHOSPHATE ENZYMES"/>
    <property type="match status" value="1"/>
</dbReference>
<evidence type="ECO:0000256" key="1">
    <source>
        <dbReference type="ARBA" id="ARBA00007812"/>
    </source>
</evidence>
<organism evidence="3 4">
    <name type="scientific">Candidatus Fonsibacter lacus</name>
    <dbReference type="NCBI Taxonomy" id="2576439"/>
    <lineage>
        <taxon>Bacteria</taxon>
        <taxon>Pseudomonadati</taxon>
        <taxon>Pseudomonadota</taxon>
        <taxon>Alphaproteobacteria</taxon>
        <taxon>Candidatus Pelagibacterales</taxon>
        <taxon>Candidatus Pelagibacterales incertae sedis</taxon>
        <taxon>Candidatus Fonsibacter</taxon>
    </lineage>
</organism>
<feature type="non-terminal residue" evidence="3">
    <location>
        <position position="1"/>
    </location>
</feature>
<dbReference type="GO" id="GO:0009097">
    <property type="term" value="P:isoleucine biosynthetic process"/>
    <property type="evidence" value="ECO:0007669"/>
    <property type="project" value="TreeGrafter"/>
</dbReference>
<sequence length="113" mass="12820">FIVNNQYMGMVRQWQELLHEKNYAESYTEALPDFVKLAEAYGAVGIRASTPDELDSKIKQMLKSDKPVLFDCVVDKVENCFPMIPSGKAHNEMILNPEDEKENKISKAGKVLV</sequence>
<dbReference type="InterPro" id="IPR011766">
    <property type="entry name" value="TPP_enzyme_TPP-bd"/>
</dbReference>
<dbReference type="InterPro" id="IPR029061">
    <property type="entry name" value="THDP-binding"/>
</dbReference>
<dbReference type="GO" id="GO:0030976">
    <property type="term" value="F:thiamine pyrophosphate binding"/>
    <property type="evidence" value="ECO:0007669"/>
    <property type="project" value="InterPro"/>
</dbReference>
<comment type="similarity">
    <text evidence="1">Belongs to the TPP enzyme family.</text>
</comment>